<gene>
    <name evidence="2" type="ORF">BJ998_003950</name>
</gene>
<dbReference type="PANTHER" id="PTHR43649">
    <property type="entry name" value="ARABINOSE-BINDING PROTEIN-RELATED"/>
    <property type="match status" value="1"/>
</dbReference>
<dbReference type="PANTHER" id="PTHR43649:SF14">
    <property type="entry name" value="BLR3389 PROTEIN"/>
    <property type="match status" value="1"/>
</dbReference>
<name>A0A7W9KHN1_9PSEU</name>
<keyword evidence="2" id="KW-0813">Transport</keyword>
<dbReference type="RefSeq" id="WP_184863693.1">
    <property type="nucleotide sequence ID" value="NZ_BAAAWY010000001.1"/>
</dbReference>
<dbReference type="SUPFAM" id="SSF53850">
    <property type="entry name" value="Periplasmic binding protein-like II"/>
    <property type="match status" value="1"/>
</dbReference>
<accession>A0A7W9KHN1</accession>
<keyword evidence="1" id="KW-0732">Signal</keyword>
<protein>
    <submittedName>
        <fullName evidence="2">Multiple sugar transport system substrate-binding protein</fullName>
    </submittedName>
</protein>
<organism evidence="2 3">
    <name type="scientific">Kutzneria kofuensis</name>
    <dbReference type="NCBI Taxonomy" id="103725"/>
    <lineage>
        <taxon>Bacteria</taxon>
        <taxon>Bacillati</taxon>
        <taxon>Actinomycetota</taxon>
        <taxon>Actinomycetes</taxon>
        <taxon>Pseudonocardiales</taxon>
        <taxon>Pseudonocardiaceae</taxon>
        <taxon>Kutzneria</taxon>
    </lineage>
</organism>
<dbReference type="InterPro" id="IPR050490">
    <property type="entry name" value="Bact_solute-bd_prot1"/>
</dbReference>
<keyword evidence="2" id="KW-0762">Sugar transport</keyword>
<dbReference type="Proteomes" id="UP000585638">
    <property type="component" value="Unassembled WGS sequence"/>
</dbReference>
<dbReference type="Pfam" id="PF01547">
    <property type="entry name" value="SBP_bac_1"/>
    <property type="match status" value="1"/>
</dbReference>
<feature type="signal peptide" evidence="1">
    <location>
        <begin position="1"/>
        <end position="23"/>
    </location>
</feature>
<feature type="chain" id="PRO_5038579908" evidence="1">
    <location>
        <begin position="24"/>
        <end position="452"/>
    </location>
</feature>
<sequence>MRARTIAAGLAVAALTLPLAACGGGDSASGDAKTIKIVYRNYSDFPQMDTFMKAVKKEFEAANPGITAQLTPVSSLDSDYLAKVQLMQRSPSTAPDVLFEDSFNVNADAAAGYLLPIDDYLAKWPDWNSQFIPTTKQAGKAVDGKTYAVPMGTDSRGLWFNKDIFAKAGLPTDWQPKTWNDVLDAARKIKQTQPDVEPMYMPLGKPAAEAMSMQSLEMLLYGTPTKDLFDEKAGKWVAPSKGFEDALGYVRTVMNEHLAQTAAQAEDTQWAQTQMPLLMSQGKIGFMMDGGWYARYWEPGGVAPWPEWSKTLGTTTFPTQNGQAPGKVTLSGGWTLAVGASTGNADASVKFIQTALNKENSASIDVACSWLPVREDVKADPRLAEKDPTEPFWSSLVSFTRYRPTLPEYPQVSNAMDVAGDSVVNGGDPAKAAQQWAQDVAKAVGSDKVKTG</sequence>
<dbReference type="EMBL" id="JACHIR010000001">
    <property type="protein sequence ID" value="MBB5892754.1"/>
    <property type="molecule type" value="Genomic_DNA"/>
</dbReference>
<evidence type="ECO:0000313" key="2">
    <source>
        <dbReference type="EMBL" id="MBB5892754.1"/>
    </source>
</evidence>
<comment type="caution">
    <text evidence="2">The sequence shown here is derived from an EMBL/GenBank/DDBJ whole genome shotgun (WGS) entry which is preliminary data.</text>
</comment>
<evidence type="ECO:0000256" key="1">
    <source>
        <dbReference type="SAM" id="SignalP"/>
    </source>
</evidence>
<dbReference type="InterPro" id="IPR006059">
    <property type="entry name" value="SBP"/>
</dbReference>
<dbReference type="AlphaFoldDB" id="A0A7W9KHN1"/>
<dbReference type="Gene3D" id="3.40.190.10">
    <property type="entry name" value="Periplasmic binding protein-like II"/>
    <property type="match status" value="2"/>
</dbReference>
<proteinExistence type="predicted"/>
<evidence type="ECO:0000313" key="3">
    <source>
        <dbReference type="Proteomes" id="UP000585638"/>
    </source>
</evidence>
<reference evidence="2 3" key="1">
    <citation type="submission" date="2020-08" db="EMBL/GenBank/DDBJ databases">
        <title>Sequencing the genomes of 1000 actinobacteria strains.</title>
        <authorList>
            <person name="Klenk H.-P."/>
        </authorList>
    </citation>
    <scope>NUCLEOTIDE SEQUENCE [LARGE SCALE GENOMIC DNA]</scope>
    <source>
        <strain evidence="2 3">DSM 43851</strain>
    </source>
</reference>
<keyword evidence="3" id="KW-1185">Reference proteome</keyword>